<evidence type="ECO:0000313" key="1">
    <source>
        <dbReference type="EMBL" id="NMF99172.1"/>
    </source>
</evidence>
<comment type="caution">
    <text evidence="1">The sequence shown here is derived from an EMBL/GenBank/DDBJ whole genome shotgun (WGS) entry which is preliminary data.</text>
</comment>
<organism evidence="1 2">
    <name type="scientific">Aromatoleum toluolicum</name>
    <dbReference type="NCBI Taxonomy" id="90060"/>
    <lineage>
        <taxon>Bacteria</taxon>
        <taxon>Pseudomonadati</taxon>
        <taxon>Pseudomonadota</taxon>
        <taxon>Betaproteobacteria</taxon>
        <taxon>Rhodocyclales</taxon>
        <taxon>Rhodocyclaceae</taxon>
        <taxon>Aromatoleum</taxon>
    </lineage>
</organism>
<gene>
    <name evidence="1" type="ORF">GPA27_17470</name>
</gene>
<dbReference type="EMBL" id="WTVS01000039">
    <property type="protein sequence ID" value="NMF99172.1"/>
    <property type="molecule type" value="Genomic_DNA"/>
</dbReference>
<proteinExistence type="predicted"/>
<accession>A0ABX1NIM8</accession>
<name>A0ABX1NIM8_9RHOO</name>
<protein>
    <submittedName>
        <fullName evidence="1">Uncharacterized protein</fullName>
    </submittedName>
</protein>
<evidence type="ECO:0000313" key="2">
    <source>
        <dbReference type="Proteomes" id="UP000634522"/>
    </source>
</evidence>
<dbReference type="RefSeq" id="WP_169141762.1">
    <property type="nucleotide sequence ID" value="NZ_WTVS01000039.1"/>
</dbReference>
<reference evidence="1 2" key="1">
    <citation type="submission" date="2019-12" db="EMBL/GenBank/DDBJ databases">
        <title>Comparative genomics gives insights into the taxonomy of the Azoarcus-Aromatoleum group and reveals separate origins of nif in the plant-associated Azoarcus and non-plant-associated Aromatoleum sub-groups.</title>
        <authorList>
            <person name="Lafos M."/>
            <person name="Maluk M."/>
            <person name="Batista M."/>
            <person name="Junghare M."/>
            <person name="Carmona M."/>
            <person name="Faoro H."/>
            <person name="Cruz L.M."/>
            <person name="Battistoni F."/>
            <person name="De Souza E."/>
            <person name="Pedrosa F."/>
            <person name="Chen W.-M."/>
            <person name="Poole P.S."/>
            <person name="Dixon R.A."/>
            <person name="James E.K."/>
        </authorList>
    </citation>
    <scope>NUCLEOTIDE SEQUENCE [LARGE SCALE GENOMIC DNA]</scope>
    <source>
        <strain evidence="1 2">T</strain>
    </source>
</reference>
<keyword evidence="2" id="KW-1185">Reference proteome</keyword>
<dbReference type="Proteomes" id="UP000634522">
    <property type="component" value="Unassembled WGS sequence"/>
</dbReference>
<sequence>MSDDENRHGGVGYCRLAALRMYETIETGKPQTRFMRFGDRRAQPRPASRVVIVSNGDCW</sequence>